<dbReference type="InterPro" id="IPR000073">
    <property type="entry name" value="AB_hydrolase_1"/>
</dbReference>
<dbReference type="PANTHER" id="PTHR43798:SF5">
    <property type="entry name" value="MONOACYLGLYCEROL LIPASE ABHD6"/>
    <property type="match status" value="1"/>
</dbReference>
<dbReference type="GO" id="GO:0046464">
    <property type="term" value="P:acylglycerol catabolic process"/>
    <property type="evidence" value="ECO:0007669"/>
    <property type="project" value="TreeGrafter"/>
</dbReference>
<dbReference type="PRINTS" id="PR00111">
    <property type="entry name" value="ABHYDROLASE"/>
</dbReference>
<evidence type="ECO:0000313" key="2">
    <source>
        <dbReference type="EMBL" id="NEX61613.1"/>
    </source>
</evidence>
<dbReference type="AlphaFoldDB" id="A0A6B3SLD2"/>
<name>A0A6B3SLD2_9BURK</name>
<evidence type="ECO:0000259" key="1">
    <source>
        <dbReference type="Pfam" id="PF12697"/>
    </source>
</evidence>
<comment type="caution">
    <text evidence="2">The sequence shown here is derived from an EMBL/GenBank/DDBJ whole genome shotgun (WGS) entry which is preliminary data.</text>
</comment>
<dbReference type="SUPFAM" id="SSF53474">
    <property type="entry name" value="alpha/beta-Hydrolases"/>
    <property type="match status" value="1"/>
</dbReference>
<sequence>MLLDVQGRQAYCYTGGKAFDAALPTAVFIHGAQNDHSVWALQTRYFAHHGFGVLAVDLPGHGRSEGEPLATVEGMADWLLALLDAAGVQRAFLVGHSMGSLVALETAGRAPQRVAALCMVGTAYPMKVSGALLDASLHEEHRAIDMVNIWSHSGMAQKPSSPGPGFFVMSGSRRLMERISRRNPAKVFHADFSACNAYSNGESAAQAVQAPALLLLGKSDMMTPPKAAMGLGKLLAHCTVTQLDDCGHALMAEQPDGVLDALYGFCKANMAAA</sequence>
<dbReference type="Pfam" id="PF12697">
    <property type="entry name" value="Abhydrolase_6"/>
    <property type="match status" value="1"/>
</dbReference>
<gene>
    <name evidence="2" type="ORF">G3574_11035</name>
</gene>
<dbReference type="InterPro" id="IPR000639">
    <property type="entry name" value="Epox_hydrolase-like"/>
</dbReference>
<dbReference type="InterPro" id="IPR050266">
    <property type="entry name" value="AB_hydrolase_sf"/>
</dbReference>
<dbReference type="RefSeq" id="WP_163962997.1">
    <property type="nucleotide sequence ID" value="NZ_JAAIVB010000037.1"/>
</dbReference>
<dbReference type="Gene3D" id="3.40.50.1820">
    <property type="entry name" value="alpha/beta hydrolase"/>
    <property type="match status" value="1"/>
</dbReference>
<accession>A0A6B3SLD2</accession>
<evidence type="ECO:0000313" key="3">
    <source>
        <dbReference type="Proteomes" id="UP000482155"/>
    </source>
</evidence>
<keyword evidence="3" id="KW-1185">Reference proteome</keyword>
<dbReference type="InterPro" id="IPR029058">
    <property type="entry name" value="AB_hydrolase_fold"/>
</dbReference>
<organism evidence="2 3">
    <name type="scientific">Noviherbaspirillum galbum</name>
    <dbReference type="NCBI Taxonomy" id="2709383"/>
    <lineage>
        <taxon>Bacteria</taxon>
        <taxon>Pseudomonadati</taxon>
        <taxon>Pseudomonadota</taxon>
        <taxon>Betaproteobacteria</taxon>
        <taxon>Burkholderiales</taxon>
        <taxon>Oxalobacteraceae</taxon>
        <taxon>Noviherbaspirillum</taxon>
    </lineage>
</organism>
<dbReference type="EMBL" id="JAAIVB010000037">
    <property type="protein sequence ID" value="NEX61613.1"/>
    <property type="molecule type" value="Genomic_DNA"/>
</dbReference>
<dbReference type="GO" id="GO:0047372">
    <property type="term" value="F:monoacylglycerol lipase activity"/>
    <property type="evidence" value="ECO:0007669"/>
    <property type="project" value="TreeGrafter"/>
</dbReference>
<keyword evidence="2" id="KW-0378">Hydrolase</keyword>
<dbReference type="Proteomes" id="UP000482155">
    <property type="component" value="Unassembled WGS sequence"/>
</dbReference>
<dbReference type="PRINTS" id="PR00412">
    <property type="entry name" value="EPOXHYDRLASE"/>
</dbReference>
<protein>
    <submittedName>
        <fullName evidence="2">Alpha/beta hydrolase</fullName>
    </submittedName>
</protein>
<feature type="domain" description="AB hydrolase-1" evidence="1">
    <location>
        <begin position="27"/>
        <end position="261"/>
    </location>
</feature>
<dbReference type="PANTHER" id="PTHR43798">
    <property type="entry name" value="MONOACYLGLYCEROL LIPASE"/>
    <property type="match status" value="1"/>
</dbReference>
<dbReference type="GO" id="GO:0016020">
    <property type="term" value="C:membrane"/>
    <property type="evidence" value="ECO:0007669"/>
    <property type="project" value="TreeGrafter"/>
</dbReference>
<reference evidence="2 3" key="1">
    <citation type="submission" date="2020-02" db="EMBL/GenBank/DDBJ databases">
        <authorList>
            <person name="Kim M.K."/>
        </authorList>
    </citation>
    <scope>NUCLEOTIDE SEQUENCE [LARGE SCALE GENOMIC DNA]</scope>
    <source>
        <strain evidence="2 3">17J57-3</strain>
    </source>
</reference>
<proteinExistence type="predicted"/>